<reference evidence="6 7" key="1">
    <citation type="submission" date="2017-07" db="EMBL/GenBank/DDBJ databases">
        <title>A draft genome sequence of Komagataeibacter swingsii LMG 22125.</title>
        <authorList>
            <person name="Skraban J."/>
            <person name="Cleenwerck I."/>
            <person name="Vandamme P."/>
            <person name="Trcek J."/>
        </authorList>
    </citation>
    <scope>NUCLEOTIDE SEQUENCE [LARGE SCALE GENOMIC DNA]</scope>
    <source>
        <strain evidence="6 7">LMG 22125</strain>
    </source>
</reference>
<gene>
    <name evidence="6" type="ORF">CFR76_03335</name>
</gene>
<dbReference type="PROSITE" id="PS50850">
    <property type="entry name" value="MFS"/>
    <property type="match status" value="1"/>
</dbReference>
<evidence type="ECO:0000313" key="7">
    <source>
        <dbReference type="Proteomes" id="UP000247371"/>
    </source>
</evidence>
<dbReference type="Gene3D" id="1.20.1250.20">
    <property type="entry name" value="MFS general substrate transporter like domains"/>
    <property type="match status" value="2"/>
</dbReference>
<feature type="transmembrane region" description="Helical" evidence="4">
    <location>
        <begin position="222"/>
        <end position="241"/>
    </location>
</feature>
<accession>A0A2V4S760</accession>
<evidence type="ECO:0000256" key="4">
    <source>
        <dbReference type="SAM" id="Phobius"/>
    </source>
</evidence>
<feature type="transmembrane region" description="Helical" evidence="4">
    <location>
        <begin position="345"/>
        <end position="365"/>
    </location>
</feature>
<keyword evidence="3 4" id="KW-0472">Membrane</keyword>
<dbReference type="SUPFAM" id="SSF103473">
    <property type="entry name" value="MFS general substrate transporter"/>
    <property type="match status" value="1"/>
</dbReference>
<evidence type="ECO:0000256" key="1">
    <source>
        <dbReference type="ARBA" id="ARBA00022692"/>
    </source>
</evidence>
<protein>
    <submittedName>
        <fullName evidence="6">MFS transporter</fullName>
    </submittedName>
</protein>
<dbReference type="RefSeq" id="WP_110555796.1">
    <property type="nucleotide sequence ID" value="NZ_NKUB01000002.1"/>
</dbReference>
<name>A0A2V4S760_9PROT</name>
<organism evidence="6 7">
    <name type="scientific">Komagataeibacter swingsii</name>
    <dbReference type="NCBI Taxonomy" id="215220"/>
    <lineage>
        <taxon>Bacteria</taxon>
        <taxon>Pseudomonadati</taxon>
        <taxon>Pseudomonadota</taxon>
        <taxon>Alphaproteobacteria</taxon>
        <taxon>Acetobacterales</taxon>
        <taxon>Acetobacteraceae</taxon>
        <taxon>Komagataeibacter</taxon>
    </lineage>
</organism>
<feature type="transmembrane region" description="Helical" evidence="4">
    <location>
        <begin position="89"/>
        <end position="106"/>
    </location>
</feature>
<dbReference type="InterPro" id="IPR036259">
    <property type="entry name" value="MFS_trans_sf"/>
</dbReference>
<dbReference type="InterPro" id="IPR011701">
    <property type="entry name" value="MFS"/>
</dbReference>
<dbReference type="InterPro" id="IPR020846">
    <property type="entry name" value="MFS_dom"/>
</dbReference>
<feature type="domain" description="Major facilitator superfamily (MFS) profile" evidence="5">
    <location>
        <begin position="19"/>
        <end position="401"/>
    </location>
</feature>
<evidence type="ECO:0000256" key="2">
    <source>
        <dbReference type="ARBA" id="ARBA00022989"/>
    </source>
</evidence>
<evidence type="ECO:0000313" key="6">
    <source>
        <dbReference type="EMBL" id="PYD71014.1"/>
    </source>
</evidence>
<feature type="transmembrane region" description="Helical" evidence="4">
    <location>
        <begin position="173"/>
        <end position="194"/>
    </location>
</feature>
<dbReference type="Pfam" id="PF07690">
    <property type="entry name" value="MFS_1"/>
    <property type="match status" value="1"/>
</dbReference>
<keyword evidence="2 4" id="KW-1133">Transmembrane helix</keyword>
<dbReference type="InterPro" id="IPR052524">
    <property type="entry name" value="MFS_Cyanate_Porter"/>
</dbReference>
<feature type="transmembrane region" description="Helical" evidence="4">
    <location>
        <begin position="312"/>
        <end position="333"/>
    </location>
</feature>
<proteinExistence type="predicted"/>
<feature type="transmembrane region" description="Helical" evidence="4">
    <location>
        <begin position="112"/>
        <end position="130"/>
    </location>
</feature>
<comment type="caution">
    <text evidence="6">The sequence shown here is derived from an EMBL/GenBank/DDBJ whole genome shotgun (WGS) entry which is preliminary data.</text>
</comment>
<dbReference type="PANTHER" id="PTHR23523:SF2">
    <property type="entry name" value="2-NITROIMIDAZOLE TRANSPORTER"/>
    <property type="match status" value="1"/>
</dbReference>
<feature type="transmembrane region" description="Helical" evidence="4">
    <location>
        <begin position="58"/>
        <end position="77"/>
    </location>
</feature>
<keyword evidence="1 4" id="KW-0812">Transmembrane</keyword>
<evidence type="ECO:0000259" key="5">
    <source>
        <dbReference type="PROSITE" id="PS50850"/>
    </source>
</evidence>
<feature type="transmembrane region" description="Helical" evidence="4">
    <location>
        <begin position="288"/>
        <end position="306"/>
    </location>
</feature>
<sequence length="403" mass="41724">MQDVNVQNPASSTSVPATGRSGLYFGIVLIGANLRAPITGLGPVLPAIQHDLGFSDTTAGLLNSLPLLIFALLSLVAPIVGRRHGLERILGISLLAIVLGTVARSMAMPGALWFGTILLSSGIAFGNVLLPGLVKRDFPTRAAGLIGLYAAAMAAMAGLSTGLAEPVAHMSGLGWQGAIGLWALPALAALLVWMPQFRARQHYMSSATSGGSAFVSPWRHPVGWQVSLFFAFHSLVFYSLVDWFASYAASRGISLSSAGFMLLVFQVVAVATNLGSAPVIRRLGDQKLLGFSCGILLLVGTGGLAFMPGLSLLWLICAGFGAGIAMVTSLSLFGLRTRDHHQAAALSGMAQFIGYAGAAAGPLLVGLLHDATGGWGAPFWLLMGSGMLAAVFATLAGRNRMIG</sequence>
<feature type="transmembrane region" description="Helical" evidence="4">
    <location>
        <begin position="21"/>
        <end position="38"/>
    </location>
</feature>
<dbReference type="Proteomes" id="UP000247371">
    <property type="component" value="Unassembled WGS sequence"/>
</dbReference>
<dbReference type="EMBL" id="NKUB01000002">
    <property type="protein sequence ID" value="PYD71014.1"/>
    <property type="molecule type" value="Genomic_DNA"/>
</dbReference>
<dbReference type="AlphaFoldDB" id="A0A2V4S760"/>
<feature type="transmembrane region" description="Helical" evidence="4">
    <location>
        <begin position="377"/>
        <end position="397"/>
    </location>
</feature>
<feature type="transmembrane region" description="Helical" evidence="4">
    <location>
        <begin position="253"/>
        <end position="276"/>
    </location>
</feature>
<feature type="transmembrane region" description="Helical" evidence="4">
    <location>
        <begin position="142"/>
        <end position="161"/>
    </location>
</feature>
<dbReference type="GO" id="GO:0022857">
    <property type="term" value="F:transmembrane transporter activity"/>
    <property type="evidence" value="ECO:0007669"/>
    <property type="project" value="InterPro"/>
</dbReference>
<dbReference type="PANTHER" id="PTHR23523">
    <property type="match status" value="1"/>
</dbReference>
<evidence type="ECO:0000256" key="3">
    <source>
        <dbReference type="ARBA" id="ARBA00023136"/>
    </source>
</evidence>
<keyword evidence="7" id="KW-1185">Reference proteome</keyword>